<dbReference type="Proteomes" id="UP000886520">
    <property type="component" value="Chromosome 10"/>
</dbReference>
<name>A0A9D4UW57_ADICA</name>
<dbReference type="OrthoDB" id="2018788at2759"/>
<protein>
    <submittedName>
        <fullName evidence="1">Uncharacterized protein</fullName>
    </submittedName>
</protein>
<sequence>CCVSGGVMGVHSLSTCGTLRALQQASAIQMKSVMTPGATRTALSWPRPFGHMPSLALRYTPRPLYSPCRAQASSNITFHFDNTAITVPLSQDAAVGLSKAIENVLNTFREKEKAARPRRWETMEFRHTDEGVYVELFCNPNAYANFFQAKVLITVNDEKLKIVTEAQLSAIKAEVEQYVKAKV</sequence>
<feature type="non-terminal residue" evidence="1">
    <location>
        <position position="183"/>
    </location>
</feature>
<dbReference type="AlphaFoldDB" id="A0A9D4UW57"/>
<accession>A0A9D4UW57</accession>
<keyword evidence="2" id="KW-1185">Reference proteome</keyword>
<proteinExistence type="predicted"/>
<gene>
    <name evidence="1" type="ORF">GOP47_0011012</name>
</gene>
<reference evidence="1" key="1">
    <citation type="submission" date="2021-01" db="EMBL/GenBank/DDBJ databases">
        <title>Adiantum capillus-veneris genome.</title>
        <authorList>
            <person name="Fang Y."/>
            <person name="Liao Q."/>
        </authorList>
    </citation>
    <scope>NUCLEOTIDE SEQUENCE</scope>
    <source>
        <strain evidence="1">H3</strain>
        <tissue evidence="1">Leaf</tissue>
    </source>
</reference>
<dbReference type="EMBL" id="JABFUD020000010">
    <property type="protein sequence ID" value="KAI5075051.1"/>
    <property type="molecule type" value="Genomic_DNA"/>
</dbReference>
<comment type="caution">
    <text evidence="1">The sequence shown here is derived from an EMBL/GenBank/DDBJ whole genome shotgun (WGS) entry which is preliminary data.</text>
</comment>
<evidence type="ECO:0000313" key="2">
    <source>
        <dbReference type="Proteomes" id="UP000886520"/>
    </source>
</evidence>
<organism evidence="1 2">
    <name type="scientific">Adiantum capillus-veneris</name>
    <name type="common">Maidenhair fern</name>
    <dbReference type="NCBI Taxonomy" id="13818"/>
    <lineage>
        <taxon>Eukaryota</taxon>
        <taxon>Viridiplantae</taxon>
        <taxon>Streptophyta</taxon>
        <taxon>Embryophyta</taxon>
        <taxon>Tracheophyta</taxon>
        <taxon>Polypodiopsida</taxon>
        <taxon>Polypodiidae</taxon>
        <taxon>Polypodiales</taxon>
        <taxon>Pteridineae</taxon>
        <taxon>Pteridaceae</taxon>
        <taxon>Vittarioideae</taxon>
        <taxon>Adiantum</taxon>
    </lineage>
</organism>
<evidence type="ECO:0000313" key="1">
    <source>
        <dbReference type="EMBL" id="KAI5075051.1"/>
    </source>
</evidence>